<accession>A0ABR9QIP3</accession>
<reference evidence="2 3" key="1">
    <citation type="submission" date="2020-10" db="EMBL/GenBank/DDBJ databases">
        <title>Bacillus sp. HD4P25, an endophyte from a halophyte.</title>
        <authorList>
            <person name="Sun J.-Q."/>
        </authorList>
    </citation>
    <scope>NUCLEOTIDE SEQUENCE [LARGE SCALE GENOMIC DNA]</scope>
    <source>
        <strain evidence="2 3">YIM 93174</strain>
    </source>
</reference>
<dbReference type="EMBL" id="JADCLJ010000019">
    <property type="protein sequence ID" value="MBE4908334.1"/>
    <property type="molecule type" value="Genomic_DNA"/>
</dbReference>
<dbReference type="RefSeq" id="WP_193535911.1">
    <property type="nucleotide sequence ID" value="NZ_JADCLJ010000019.1"/>
</dbReference>
<evidence type="ECO:0000313" key="3">
    <source>
        <dbReference type="Proteomes" id="UP001516662"/>
    </source>
</evidence>
<name>A0ABR9QIP3_9BACI</name>
<organism evidence="2 3">
    <name type="scientific">Litchfieldia luteola</name>
    <dbReference type="NCBI Taxonomy" id="682179"/>
    <lineage>
        <taxon>Bacteria</taxon>
        <taxon>Bacillati</taxon>
        <taxon>Bacillota</taxon>
        <taxon>Bacilli</taxon>
        <taxon>Bacillales</taxon>
        <taxon>Bacillaceae</taxon>
        <taxon>Litchfieldia</taxon>
    </lineage>
</organism>
<proteinExistence type="predicted"/>
<evidence type="ECO:0000313" key="2">
    <source>
        <dbReference type="EMBL" id="MBE4908334.1"/>
    </source>
</evidence>
<protein>
    <submittedName>
        <fullName evidence="2">Uncharacterized protein</fullName>
    </submittedName>
</protein>
<gene>
    <name evidence="2" type="ORF">IMZ08_09725</name>
</gene>
<evidence type="ECO:0000256" key="1">
    <source>
        <dbReference type="SAM" id="MobiDB-lite"/>
    </source>
</evidence>
<sequence>MNREYKPTISEGHYPEDGGWTQDENGNVLLLSLPTSTEFITEKVSTFDYAWLYSSELDAYIFCFRLPSGLEFGVIFHSKHAGKLLLDTQAYDTFTITITDKPFNELTEDSHYISFPNIIINRQPSAGW</sequence>
<feature type="region of interest" description="Disordered" evidence="1">
    <location>
        <begin position="1"/>
        <end position="20"/>
    </location>
</feature>
<comment type="caution">
    <text evidence="2">The sequence shown here is derived from an EMBL/GenBank/DDBJ whole genome shotgun (WGS) entry which is preliminary data.</text>
</comment>
<dbReference type="Proteomes" id="UP001516662">
    <property type="component" value="Unassembled WGS sequence"/>
</dbReference>
<keyword evidence="3" id="KW-1185">Reference proteome</keyword>